<dbReference type="PROSITE" id="PS00696">
    <property type="entry name" value="ETF_ALPHA"/>
    <property type="match status" value="1"/>
</dbReference>
<dbReference type="InterPro" id="IPR018206">
    <property type="entry name" value="ETF_asu_C_CS"/>
</dbReference>
<keyword evidence="4 6" id="KW-0274">FAD</keyword>
<dbReference type="SUPFAM" id="SSF52402">
    <property type="entry name" value="Adenine nucleotide alpha hydrolases-like"/>
    <property type="match status" value="1"/>
</dbReference>
<protein>
    <submittedName>
        <fullName evidence="8">Electron transfer flavoprotein subunit alpha/FixB family protein</fullName>
    </submittedName>
</protein>
<comment type="similarity">
    <text evidence="1">Belongs to the ETF alpha-subunit/FixB family.</text>
</comment>
<feature type="domain" description="Electron transfer flavoprotein alpha/beta-subunit N-terminal" evidence="7">
    <location>
        <begin position="18"/>
        <end position="223"/>
    </location>
</feature>
<evidence type="ECO:0000256" key="1">
    <source>
        <dbReference type="ARBA" id="ARBA00005817"/>
    </source>
</evidence>
<feature type="binding site" evidence="6">
    <location>
        <begin position="343"/>
        <end position="344"/>
    </location>
    <ligand>
        <name>FAD</name>
        <dbReference type="ChEBI" id="CHEBI:57692"/>
    </ligand>
</feature>
<dbReference type="GO" id="GO:0009055">
    <property type="term" value="F:electron transfer activity"/>
    <property type="evidence" value="ECO:0007669"/>
    <property type="project" value="InterPro"/>
</dbReference>
<keyword evidence="5" id="KW-0249">Electron transport</keyword>
<comment type="cofactor">
    <cofactor evidence="6">
        <name>FAD</name>
        <dbReference type="ChEBI" id="CHEBI:57692"/>
    </cofactor>
    <text evidence="6">Binds 1 FAD per dimer.</text>
</comment>
<evidence type="ECO:0000256" key="5">
    <source>
        <dbReference type="ARBA" id="ARBA00022982"/>
    </source>
</evidence>
<dbReference type="Gene3D" id="3.40.50.620">
    <property type="entry name" value="HUPs"/>
    <property type="match status" value="1"/>
</dbReference>
<evidence type="ECO:0000313" key="8">
    <source>
        <dbReference type="EMBL" id="MBN8661166.1"/>
    </source>
</evidence>
<dbReference type="EMBL" id="JAFLCK010000017">
    <property type="protein sequence ID" value="MBN8661166.1"/>
    <property type="molecule type" value="Genomic_DNA"/>
</dbReference>
<dbReference type="InterPro" id="IPR014730">
    <property type="entry name" value="ETF_a/b_N"/>
</dbReference>
<dbReference type="GO" id="GO:0033539">
    <property type="term" value="P:fatty acid beta-oxidation using acyl-CoA dehydrogenase"/>
    <property type="evidence" value="ECO:0007669"/>
    <property type="project" value="TreeGrafter"/>
</dbReference>
<dbReference type="SMART" id="SM00893">
    <property type="entry name" value="ETF"/>
    <property type="match status" value="1"/>
</dbReference>
<dbReference type="InterPro" id="IPR029035">
    <property type="entry name" value="DHS-like_NAD/FAD-binding_dom"/>
</dbReference>
<gene>
    <name evidence="8" type="ORF">J0M35_12435</name>
</gene>
<feature type="binding site" evidence="6">
    <location>
        <begin position="287"/>
        <end position="291"/>
    </location>
    <ligand>
        <name>FAD</name>
        <dbReference type="ChEBI" id="CHEBI:57692"/>
    </ligand>
</feature>
<dbReference type="CDD" id="cd01715">
    <property type="entry name" value="ETF_alpha"/>
    <property type="match status" value="1"/>
</dbReference>
<dbReference type="Gene3D" id="3.40.50.1220">
    <property type="entry name" value="TPP-binding domain"/>
    <property type="match status" value="1"/>
</dbReference>
<keyword evidence="3" id="KW-0285">Flavoprotein</keyword>
<dbReference type="SUPFAM" id="SSF52467">
    <property type="entry name" value="DHS-like NAD/FAD-binding domain"/>
    <property type="match status" value="1"/>
</dbReference>
<evidence type="ECO:0000256" key="6">
    <source>
        <dbReference type="PIRSR" id="PIRSR000089-1"/>
    </source>
</evidence>
<dbReference type="Pfam" id="PF00766">
    <property type="entry name" value="ETF_alpha"/>
    <property type="match status" value="1"/>
</dbReference>
<keyword evidence="2" id="KW-0813">Transport</keyword>
<dbReference type="PANTHER" id="PTHR43153">
    <property type="entry name" value="ELECTRON TRANSFER FLAVOPROTEIN ALPHA"/>
    <property type="match status" value="1"/>
</dbReference>
<feature type="binding site" evidence="6">
    <location>
        <begin position="273"/>
        <end position="274"/>
    </location>
    <ligand>
        <name>FAD</name>
        <dbReference type="ChEBI" id="CHEBI:57692"/>
    </ligand>
</feature>
<feature type="binding site" evidence="6">
    <location>
        <position position="325"/>
    </location>
    <ligand>
        <name>FAD</name>
        <dbReference type="ChEBI" id="CHEBI:57692"/>
    </ligand>
</feature>
<evidence type="ECO:0000256" key="4">
    <source>
        <dbReference type="ARBA" id="ARBA00022827"/>
    </source>
</evidence>
<dbReference type="PANTHER" id="PTHR43153:SF1">
    <property type="entry name" value="ELECTRON TRANSFER FLAVOPROTEIN SUBUNIT ALPHA, MITOCHONDRIAL"/>
    <property type="match status" value="1"/>
</dbReference>
<sequence>MSEEQVVDVSSFSPKGDVLVIAEHILGELQPVTLELLGAGRLLADKMERNLKCLVMGHNLGDIPQKLVEYGADEVYVAEHPDLEKYRTLPYRRVVCDFLESLPEPPHTCLLGSTTTGRDLAPRIAAHFDTGLTADCTELDIGPYEHKSKVDPTKIGLYPNCLYAIRPSFGESLKARILGPWKNPQMATTRPGVMTPLKPDGNRQGKIAKIKVDLKPEDHRLVVVDIVREVSKGVKLTEADVIVAGGYGLGCADGFDMLKDLAATFENSALGASRKVVDLGWIPYQHQVGQTGKTVRPKLYIACGISGAIQHRVGMSKSGTIIAINKDPDSPIFKFAHHGIVGDIYQIIPEMIKQFKEVQSGRGVKEVVGSH</sequence>
<reference evidence="8" key="1">
    <citation type="submission" date="2021-02" db="EMBL/GenBank/DDBJ databases">
        <title>Genome-Resolved Metagenomics of a Microbial Community Performing Photosynthetic Biological Nutrient Removal.</title>
        <authorList>
            <person name="Mcdaniel E.A."/>
        </authorList>
    </citation>
    <scope>NUCLEOTIDE SEQUENCE</scope>
    <source>
        <strain evidence="8">UWPOB_OBS1</strain>
    </source>
</reference>
<dbReference type="InterPro" id="IPR001308">
    <property type="entry name" value="ETF_a/FixB"/>
</dbReference>
<evidence type="ECO:0000259" key="7">
    <source>
        <dbReference type="SMART" id="SM00893"/>
    </source>
</evidence>
<evidence type="ECO:0000256" key="2">
    <source>
        <dbReference type="ARBA" id="ARBA00022448"/>
    </source>
</evidence>
<dbReference type="InterPro" id="IPR014729">
    <property type="entry name" value="Rossmann-like_a/b/a_fold"/>
</dbReference>
<comment type="caution">
    <text evidence="8">The sequence shown here is derived from an EMBL/GenBank/DDBJ whole genome shotgun (WGS) entry which is preliminary data.</text>
</comment>
<dbReference type="Pfam" id="PF01012">
    <property type="entry name" value="ETF"/>
    <property type="match status" value="1"/>
</dbReference>
<dbReference type="InterPro" id="IPR014731">
    <property type="entry name" value="ETF_asu_C"/>
</dbReference>
<proteinExistence type="inferred from homology"/>
<evidence type="ECO:0000313" key="9">
    <source>
        <dbReference type="Proteomes" id="UP000664277"/>
    </source>
</evidence>
<evidence type="ECO:0000256" key="3">
    <source>
        <dbReference type="ARBA" id="ARBA00022630"/>
    </source>
</evidence>
<dbReference type="GO" id="GO:0050660">
    <property type="term" value="F:flavin adenine dinucleotide binding"/>
    <property type="evidence" value="ECO:0007669"/>
    <property type="project" value="InterPro"/>
</dbReference>
<dbReference type="AlphaFoldDB" id="A0A8J7PDH5"/>
<dbReference type="PIRSF" id="PIRSF000089">
    <property type="entry name" value="Electra_flavoP_a"/>
    <property type="match status" value="1"/>
</dbReference>
<name>A0A8J7PDH5_9BACT</name>
<feature type="binding site" evidence="6">
    <location>
        <begin position="304"/>
        <end position="311"/>
    </location>
    <ligand>
        <name>FAD</name>
        <dbReference type="ChEBI" id="CHEBI:57692"/>
    </ligand>
</feature>
<organism evidence="8 9">
    <name type="scientific">Candidatus Obscuribacter phosphatis</name>
    <dbReference type="NCBI Taxonomy" id="1906157"/>
    <lineage>
        <taxon>Bacteria</taxon>
        <taxon>Bacillati</taxon>
        <taxon>Candidatus Melainabacteria</taxon>
        <taxon>Candidatus Obscuribacterales</taxon>
        <taxon>Candidatus Obscuribacteraceae</taxon>
        <taxon>Candidatus Obscuribacter</taxon>
    </lineage>
</organism>
<dbReference type="Proteomes" id="UP000664277">
    <property type="component" value="Unassembled WGS sequence"/>
</dbReference>
<accession>A0A8J7PDH5</accession>
<dbReference type="InterPro" id="IPR033947">
    <property type="entry name" value="ETF_alpha_N"/>
</dbReference>